<protein>
    <submittedName>
        <fullName evidence="3">Uncharacterized protein LOC118411975</fullName>
    </submittedName>
</protein>
<name>A0A9J7KUH7_BRAFL</name>
<evidence type="ECO:0000313" key="3">
    <source>
        <dbReference type="RefSeq" id="XP_035670406.1"/>
    </source>
</evidence>
<keyword evidence="1" id="KW-0732">Signal</keyword>
<evidence type="ECO:0000256" key="1">
    <source>
        <dbReference type="SAM" id="SignalP"/>
    </source>
</evidence>
<dbReference type="AlphaFoldDB" id="A0A9J7KUH7"/>
<keyword evidence="2" id="KW-1185">Reference proteome</keyword>
<dbReference type="OrthoDB" id="9992717at2759"/>
<dbReference type="OMA" id="CFEQVNQ"/>
<dbReference type="RefSeq" id="XP_035670406.1">
    <property type="nucleotide sequence ID" value="XM_035814513.1"/>
</dbReference>
<proteinExistence type="predicted"/>
<accession>A0A9J7KUH7</accession>
<dbReference type="KEGG" id="bfo:118411975"/>
<dbReference type="Proteomes" id="UP000001554">
    <property type="component" value="Chromosome 3"/>
</dbReference>
<feature type="chain" id="PRO_5039951966" evidence="1">
    <location>
        <begin position="19"/>
        <end position="187"/>
    </location>
</feature>
<evidence type="ECO:0000313" key="2">
    <source>
        <dbReference type="Proteomes" id="UP000001554"/>
    </source>
</evidence>
<reference evidence="3" key="2">
    <citation type="submission" date="2025-08" db="UniProtKB">
        <authorList>
            <consortium name="RefSeq"/>
        </authorList>
    </citation>
    <scope>IDENTIFICATION</scope>
    <source>
        <strain evidence="3">S238N-H82</strain>
        <tissue evidence="3">Testes</tissue>
    </source>
</reference>
<organism evidence="2 3">
    <name type="scientific">Branchiostoma floridae</name>
    <name type="common">Florida lancelet</name>
    <name type="synonym">Amphioxus</name>
    <dbReference type="NCBI Taxonomy" id="7739"/>
    <lineage>
        <taxon>Eukaryota</taxon>
        <taxon>Metazoa</taxon>
        <taxon>Chordata</taxon>
        <taxon>Cephalochordata</taxon>
        <taxon>Leptocardii</taxon>
        <taxon>Amphioxiformes</taxon>
        <taxon>Branchiostomatidae</taxon>
        <taxon>Branchiostoma</taxon>
    </lineage>
</organism>
<dbReference type="GeneID" id="118411975"/>
<sequence>MKFSLLVLLVLMGTGTHAMPTQGMDQTAAAKPTKQPAAGDTFVVVGRIMTEAFNMLINFHELDCEVIFESETGVGIKRCYDQGMILTCFEQVSQCFVTGQQSARKAGIPQSKNTVTVLGRAFDTPFALELPFDDLEGCETVYVSGNGADIKHCYDEDSGVTLYCFEQVNQCYMVNMNAAAGMNNGVS</sequence>
<gene>
    <name evidence="3" type="primary">LOC118411975</name>
</gene>
<feature type="signal peptide" evidence="1">
    <location>
        <begin position="1"/>
        <end position="18"/>
    </location>
</feature>
<reference evidence="2" key="1">
    <citation type="journal article" date="2020" name="Nat. Ecol. Evol.">
        <title>Deeply conserved synteny resolves early events in vertebrate evolution.</title>
        <authorList>
            <person name="Simakov O."/>
            <person name="Marletaz F."/>
            <person name="Yue J.X."/>
            <person name="O'Connell B."/>
            <person name="Jenkins J."/>
            <person name="Brandt A."/>
            <person name="Calef R."/>
            <person name="Tung C.H."/>
            <person name="Huang T.K."/>
            <person name="Schmutz J."/>
            <person name="Satoh N."/>
            <person name="Yu J.K."/>
            <person name="Putnam N.H."/>
            <person name="Green R.E."/>
            <person name="Rokhsar D.S."/>
        </authorList>
    </citation>
    <scope>NUCLEOTIDE SEQUENCE [LARGE SCALE GENOMIC DNA]</scope>
    <source>
        <strain evidence="2">S238N-H82</strain>
    </source>
</reference>